<dbReference type="AlphaFoldDB" id="A0A3N1UIE6"/>
<evidence type="ECO:0000313" key="2">
    <source>
        <dbReference type="Proteomes" id="UP000276223"/>
    </source>
</evidence>
<sequence>MGQNLTTQWTRIGQPFVAAAYTAKRCKALSWTSCRLEHESLPDIDLKAWNVHNAVAEPLEVLFRTKGSFFALLVTSTLP</sequence>
<proteinExistence type="predicted"/>
<keyword evidence="2" id="KW-1185">Reference proteome</keyword>
<reference evidence="1 2" key="1">
    <citation type="submission" date="2018-11" db="EMBL/GenBank/DDBJ databases">
        <title>Genomic Encyclopedia of Type Strains, Phase IV (KMG-IV): sequencing the most valuable type-strain genomes for metagenomic binning, comparative biology and taxonomic classification.</title>
        <authorList>
            <person name="Goeker M."/>
        </authorList>
    </citation>
    <scope>NUCLEOTIDE SEQUENCE [LARGE SCALE GENOMIC DNA]</scope>
    <source>
        <strain evidence="1 2">DSM 22027</strain>
    </source>
</reference>
<gene>
    <name evidence="1" type="ORF">EDC27_2309</name>
</gene>
<organism evidence="1 2">
    <name type="scientific">Desulfosoma caldarium</name>
    <dbReference type="NCBI Taxonomy" id="610254"/>
    <lineage>
        <taxon>Bacteria</taxon>
        <taxon>Pseudomonadati</taxon>
        <taxon>Thermodesulfobacteriota</taxon>
        <taxon>Syntrophobacteria</taxon>
        <taxon>Syntrophobacterales</taxon>
        <taxon>Syntrophobacteraceae</taxon>
        <taxon>Desulfosoma</taxon>
    </lineage>
</organism>
<evidence type="ECO:0000313" key="1">
    <source>
        <dbReference type="EMBL" id="ROQ91032.1"/>
    </source>
</evidence>
<name>A0A3N1UIE6_9BACT</name>
<accession>A0A3N1UIE6</accession>
<dbReference type="Proteomes" id="UP000276223">
    <property type="component" value="Unassembled WGS sequence"/>
</dbReference>
<dbReference type="EMBL" id="RJVA01000013">
    <property type="protein sequence ID" value="ROQ91032.1"/>
    <property type="molecule type" value="Genomic_DNA"/>
</dbReference>
<comment type="caution">
    <text evidence="1">The sequence shown here is derived from an EMBL/GenBank/DDBJ whole genome shotgun (WGS) entry which is preliminary data.</text>
</comment>
<protein>
    <submittedName>
        <fullName evidence="1">Uncharacterized protein</fullName>
    </submittedName>
</protein>